<dbReference type="Proteomes" id="UP000242497">
    <property type="component" value="Unassembled WGS sequence"/>
</dbReference>
<protein>
    <submittedName>
        <fullName evidence="1">Uncharacterized protein</fullName>
    </submittedName>
</protein>
<keyword evidence="2" id="KW-1185">Reference proteome</keyword>
<sequence>MAARVYEFNITVNYPTKENEEEFDNRAARAVAKILCETLPIDTIDEIIKLYKEKTNK</sequence>
<evidence type="ECO:0000313" key="2">
    <source>
        <dbReference type="Proteomes" id="UP000242497"/>
    </source>
</evidence>
<reference evidence="2" key="1">
    <citation type="submission" date="2016-11" db="EMBL/GenBank/DDBJ databases">
        <authorList>
            <person name="Varghese N."/>
            <person name="Submissions S."/>
        </authorList>
    </citation>
    <scope>NUCLEOTIDE SEQUENCE [LARGE SCALE GENOMIC DNA]</scope>
    <source>
        <strain evidence="2">DSM 15518</strain>
    </source>
</reference>
<name>A0A1M6LN03_9FIRM</name>
<dbReference type="AlphaFoldDB" id="A0A1M6LN03"/>
<proteinExistence type="predicted"/>
<organism evidence="1 2">
    <name type="scientific">Tepidibacter formicigenes DSM 15518</name>
    <dbReference type="NCBI Taxonomy" id="1123349"/>
    <lineage>
        <taxon>Bacteria</taxon>
        <taxon>Bacillati</taxon>
        <taxon>Bacillota</taxon>
        <taxon>Clostridia</taxon>
        <taxon>Peptostreptococcales</taxon>
        <taxon>Peptostreptococcaceae</taxon>
        <taxon>Tepidibacter</taxon>
    </lineage>
</organism>
<dbReference type="EMBL" id="FRAE01000011">
    <property type="protein sequence ID" value="SHJ72547.1"/>
    <property type="molecule type" value="Genomic_DNA"/>
</dbReference>
<gene>
    <name evidence="1" type="ORF">SAMN02744037_00698</name>
</gene>
<evidence type="ECO:0000313" key="1">
    <source>
        <dbReference type="EMBL" id="SHJ72547.1"/>
    </source>
</evidence>
<dbReference type="RefSeq" id="WP_143151286.1">
    <property type="nucleotide sequence ID" value="NZ_FRAE01000011.1"/>
</dbReference>
<accession>A0A1M6LN03</accession>
<dbReference type="OrthoDB" id="1956806at2"/>